<dbReference type="RefSeq" id="WP_344586215.1">
    <property type="nucleotide sequence ID" value="NZ_BAAARW010000001.1"/>
</dbReference>
<reference evidence="2 3" key="1">
    <citation type="journal article" date="2019" name="Int. J. Syst. Evol. Microbiol.">
        <title>The Global Catalogue of Microorganisms (GCM) 10K type strain sequencing project: providing services to taxonomists for standard genome sequencing and annotation.</title>
        <authorList>
            <consortium name="The Broad Institute Genomics Platform"/>
            <consortium name="The Broad Institute Genome Sequencing Center for Infectious Disease"/>
            <person name="Wu L."/>
            <person name="Ma J."/>
        </authorList>
    </citation>
    <scope>NUCLEOTIDE SEQUENCE [LARGE SCALE GENOMIC DNA]</scope>
    <source>
        <strain evidence="2 3">JCM 3325</strain>
    </source>
</reference>
<comment type="caution">
    <text evidence="2">The sequence shown here is derived from an EMBL/GenBank/DDBJ whole genome shotgun (WGS) entry which is preliminary data.</text>
</comment>
<dbReference type="Gene3D" id="1.10.260.40">
    <property type="entry name" value="lambda repressor-like DNA-binding domains"/>
    <property type="match status" value="1"/>
</dbReference>
<dbReference type="SMART" id="SM00530">
    <property type="entry name" value="HTH_XRE"/>
    <property type="match status" value="1"/>
</dbReference>
<evidence type="ECO:0000313" key="3">
    <source>
        <dbReference type="Proteomes" id="UP001501231"/>
    </source>
</evidence>
<accession>A0ABN3I8V7</accession>
<proteinExistence type="predicted"/>
<name>A0ABN3I8V7_9ACTN</name>
<dbReference type="PROSITE" id="PS50096">
    <property type="entry name" value="IQ"/>
    <property type="match status" value="1"/>
</dbReference>
<dbReference type="Pfam" id="PF13560">
    <property type="entry name" value="HTH_31"/>
    <property type="match status" value="1"/>
</dbReference>
<organism evidence="2 3">
    <name type="scientific">Actinomadura vinacea</name>
    <dbReference type="NCBI Taxonomy" id="115336"/>
    <lineage>
        <taxon>Bacteria</taxon>
        <taxon>Bacillati</taxon>
        <taxon>Actinomycetota</taxon>
        <taxon>Actinomycetes</taxon>
        <taxon>Streptosporangiales</taxon>
        <taxon>Thermomonosporaceae</taxon>
        <taxon>Actinomadura</taxon>
    </lineage>
</organism>
<dbReference type="SUPFAM" id="SSF47413">
    <property type="entry name" value="lambda repressor-like DNA-binding domains"/>
    <property type="match status" value="1"/>
</dbReference>
<dbReference type="CDD" id="cd00093">
    <property type="entry name" value="HTH_XRE"/>
    <property type="match status" value="1"/>
</dbReference>
<dbReference type="InterPro" id="IPR011990">
    <property type="entry name" value="TPR-like_helical_dom_sf"/>
</dbReference>
<dbReference type="EMBL" id="BAAARW010000001">
    <property type="protein sequence ID" value="GAA2397986.1"/>
    <property type="molecule type" value="Genomic_DNA"/>
</dbReference>
<evidence type="ECO:0000313" key="2">
    <source>
        <dbReference type="EMBL" id="GAA2397986.1"/>
    </source>
</evidence>
<dbReference type="SUPFAM" id="SSF48452">
    <property type="entry name" value="TPR-like"/>
    <property type="match status" value="1"/>
</dbReference>
<dbReference type="Gene3D" id="1.25.40.10">
    <property type="entry name" value="Tetratricopeptide repeat domain"/>
    <property type="match status" value="1"/>
</dbReference>
<protein>
    <recommendedName>
        <fullName evidence="1">HTH cro/C1-type domain-containing protein</fullName>
    </recommendedName>
</protein>
<gene>
    <name evidence="2" type="ORF">GCM10010191_00820</name>
</gene>
<dbReference type="InterPro" id="IPR001387">
    <property type="entry name" value="Cro/C1-type_HTH"/>
</dbReference>
<feature type="domain" description="HTH cro/C1-type" evidence="1">
    <location>
        <begin position="6"/>
        <end position="61"/>
    </location>
</feature>
<dbReference type="InterPro" id="IPR010982">
    <property type="entry name" value="Lambda_DNA-bd_dom_sf"/>
</dbReference>
<dbReference type="Proteomes" id="UP001501231">
    <property type="component" value="Unassembled WGS sequence"/>
</dbReference>
<evidence type="ECO:0000259" key="1">
    <source>
        <dbReference type="SMART" id="SM00530"/>
    </source>
</evidence>
<sequence>MTFGEKMRALMAERGISLRRLAKDTFYDLGHLSRVSHDKKPPSADLARDLDDALGADGELVALAKTSSTRRAVNGSLTPDDRERVALVAARPSRLDVATLEALATVLAGQRRLEDAIGASALLGPVAGQLDAITAILRDSSGPLRDRLGRIVAEWSVYTGWLHAALRDDVKALELLGQGGDLADDFSDGTVAAIATSFRGYVARQQRRPHAVVRASRAALATPGGHPAQRTFDRLQAAQGYAALGEVDQARRWLDSAAEQADDDFEPPPAVYWYSTPFFQLNIGMVHRDIGEYGDATALLDAGLRGMPADQATAEWLGEYKAAHDEARERA</sequence>
<keyword evidence="3" id="KW-1185">Reference proteome</keyword>